<dbReference type="PANTHER" id="PTHR43941:SF1">
    <property type="entry name" value="STRUCTURAL MAINTENANCE OF CHROMOSOMES PROTEIN 2"/>
    <property type="match status" value="1"/>
</dbReference>
<name>A0A252EEQ0_9PROT</name>
<reference evidence="3 4" key="1">
    <citation type="submission" date="2014-06" db="EMBL/GenBank/DDBJ databases">
        <authorList>
            <person name="Ju J."/>
            <person name="Zhang J."/>
        </authorList>
    </citation>
    <scope>NUCLEOTIDE SEQUENCE [LARGE SCALE GENOMIC DNA]</scope>
    <source>
        <strain evidence="3">DmL_050</strain>
    </source>
</reference>
<dbReference type="Proteomes" id="UP000195072">
    <property type="component" value="Unassembled WGS sequence"/>
</dbReference>
<dbReference type="RefSeq" id="WP_176373154.1">
    <property type="nucleotide sequence ID" value="NZ_JOOZ01000129.1"/>
</dbReference>
<dbReference type="InterPro" id="IPR009628">
    <property type="entry name" value="Phage_tape_measure_N"/>
</dbReference>
<protein>
    <recommendedName>
        <fullName evidence="2">Bacteriophage tail tape measure N-terminal domain-containing protein</fullName>
    </recommendedName>
</protein>
<feature type="non-terminal residue" evidence="3">
    <location>
        <position position="854"/>
    </location>
</feature>
<dbReference type="AlphaFoldDB" id="A0A252EEQ0"/>
<comment type="caution">
    <text evidence="3">The sequence shown here is derived from an EMBL/GenBank/DDBJ whole genome shotgun (WGS) entry which is preliminary data.</text>
</comment>
<feature type="domain" description="Bacteriophage tail tape measure N-terminal" evidence="2">
    <location>
        <begin position="399"/>
        <end position="589"/>
    </location>
</feature>
<keyword evidence="1" id="KW-0175">Coiled coil</keyword>
<evidence type="ECO:0000256" key="1">
    <source>
        <dbReference type="SAM" id="Coils"/>
    </source>
</evidence>
<feature type="coiled-coil region" evidence="1">
    <location>
        <begin position="50"/>
        <end position="116"/>
    </location>
</feature>
<proteinExistence type="predicted"/>
<accession>A0A252EEQ0</accession>
<sequence length="854" mass="89371">MPNVEDVRISYASNVAAVAGQDAAAMEKLADAAEITDRVIKKTSQTADGVQRSNDAVARATRTLETLLRKRAEAEEVMADAIARSEKTEEDRQRTLAGLDQKIEKATQSLAKAEAQWSAYEVAQGEAAKGGSSAALSFDTLTAAQSAQLLSMRDVSAQFRAGQITVQGYRAALRDIASSYATLGTAAEAATHQMASGLQVHIDNLTGVSSSAADTSDKQADFEAAAEAADKLRAKWVPLARAEQDYAKSQQELNTLLRANILDLGEYEASMARITSAYQAQKAAIASTVQAQQDALRTQNETTAAGAQGKINAWAGVSTPEYGQSDARQADFEAAAQAAENLRAQLVPLAAAQQDYADAQKLASSALAANIIDQQEYDAYVGKAKTTLDRQTASLRGNAGAAKLTAFEMGILADEAHKFFDQVLAGGNAMQAAFYQVPNMVQIMGGFRASLTRVTSALIGPGALVAGLGAGVAAIAAMGYASESEQQQLAQLSTHLRATRTDYAQMADAAEKAARSLHESDSDLSLSDSRTAVQTIVSVPTVDSSQIERYMTDARNLAAVMGQTVPEAAKTMASALQDPAKAAEEFAQQGMPGFSAGLVLMVQHMEQAGNRTGALNSVLKVLEQTTKNAEEQALTPFQASLKNLKDETGGVGDTVVYAFQHMGDGIVGMATAGINALTDLIGLVEQIPGKVESVASGIWDTVKEGGSWLENGVEHGLDAVGATGLSSLMDRGYSSDPTFSMPANPNATGTSQTSATTAAVEAQTAATTKNTAAWEENRKEIDAMAGTDSSLSGQISDHQRKIQGLTTAIAKLKAMGPENYSPGNANAAEAYNATLKNLTGQLQAEQVALGGLRG</sequence>
<dbReference type="Pfam" id="PF06791">
    <property type="entry name" value="TMP_2"/>
    <property type="match status" value="1"/>
</dbReference>
<evidence type="ECO:0000313" key="4">
    <source>
        <dbReference type="Proteomes" id="UP000195072"/>
    </source>
</evidence>
<evidence type="ECO:0000259" key="2">
    <source>
        <dbReference type="Pfam" id="PF06791"/>
    </source>
</evidence>
<gene>
    <name evidence="3" type="ORF">HK16_02375</name>
</gene>
<evidence type="ECO:0000313" key="3">
    <source>
        <dbReference type="EMBL" id="OUL64713.1"/>
    </source>
</evidence>
<organism evidence="3 4">
    <name type="scientific">Acetobacter senegalensis</name>
    <dbReference type="NCBI Taxonomy" id="446692"/>
    <lineage>
        <taxon>Bacteria</taxon>
        <taxon>Pseudomonadati</taxon>
        <taxon>Pseudomonadota</taxon>
        <taxon>Alphaproteobacteria</taxon>
        <taxon>Acetobacterales</taxon>
        <taxon>Acetobacteraceae</taxon>
        <taxon>Acetobacter</taxon>
    </lineage>
</organism>
<dbReference type="PANTHER" id="PTHR43941">
    <property type="entry name" value="STRUCTURAL MAINTENANCE OF CHROMOSOMES PROTEIN 2"/>
    <property type="match status" value="1"/>
</dbReference>
<dbReference type="EMBL" id="JOOZ01000129">
    <property type="protein sequence ID" value="OUL64713.1"/>
    <property type="molecule type" value="Genomic_DNA"/>
</dbReference>